<sequence>MLISISGIDCSGKSTQIELLTEALVKLGKKPFVFWFRPGYSYELNTLKTMARKIVPSALPAAEEKERRNDAFSKPGVNTAWLTAAVVDMAFQYGAKLRALERAGYFVICDRYIHDSMLDLKLRFSALNTVDSPWSRLIYRVSPTPDARFLFTLPYDEMLRRMEQKQEPFPDPLEIREQRFHAYQRLAKTEGFDVVDAGQSVEQIHRDICQRLKL</sequence>
<dbReference type="EMBL" id="CP030032">
    <property type="protein sequence ID" value="AWV91145.1"/>
    <property type="molecule type" value="Genomic_DNA"/>
</dbReference>
<dbReference type="SUPFAM" id="SSF52540">
    <property type="entry name" value="P-loop containing nucleoside triphosphate hydrolases"/>
    <property type="match status" value="1"/>
</dbReference>
<dbReference type="AlphaFoldDB" id="A0A2Z4FQV4"/>
<dbReference type="OrthoDB" id="9774907at2"/>
<dbReference type="GO" id="GO:0006227">
    <property type="term" value="P:dUDP biosynthetic process"/>
    <property type="evidence" value="ECO:0007669"/>
    <property type="project" value="TreeGrafter"/>
</dbReference>
<dbReference type="PANTHER" id="PTHR10344:SF4">
    <property type="entry name" value="UMP-CMP KINASE 2, MITOCHONDRIAL"/>
    <property type="match status" value="1"/>
</dbReference>
<comment type="similarity">
    <text evidence="1">Belongs to the thymidylate kinase family.</text>
</comment>
<dbReference type="InterPro" id="IPR039430">
    <property type="entry name" value="Thymidylate_kin-like_dom"/>
</dbReference>
<dbReference type="GO" id="GO:0004798">
    <property type="term" value="F:dTMP kinase activity"/>
    <property type="evidence" value="ECO:0007669"/>
    <property type="project" value="TreeGrafter"/>
</dbReference>
<dbReference type="PANTHER" id="PTHR10344">
    <property type="entry name" value="THYMIDYLATE KINASE"/>
    <property type="match status" value="1"/>
</dbReference>
<dbReference type="GO" id="GO:0006233">
    <property type="term" value="P:dTDP biosynthetic process"/>
    <property type="evidence" value="ECO:0007669"/>
    <property type="project" value="TreeGrafter"/>
</dbReference>
<dbReference type="Proteomes" id="UP000249799">
    <property type="component" value="Chromosome"/>
</dbReference>
<keyword evidence="2" id="KW-0547">Nucleotide-binding</keyword>
<dbReference type="GO" id="GO:0005524">
    <property type="term" value="F:ATP binding"/>
    <property type="evidence" value="ECO:0007669"/>
    <property type="project" value="UniProtKB-KW"/>
</dbReference>
<evidence type="ECO:0000313" key="5">
    <source>
        <dbReference type="Proteomes" id="UP000249799"/>
    </source>
</evidence>
<name>A0A2Z4FQV4_9DELT</name>
<dbReference type="RefSeq" id="WP_111337144.1">
    <property type="nucleotide sequence ID" value="NZ_CP030032.1"/>
</dbReference>
<dbReference type="KEGG" id="bsed:DN745_18155"/>
<keyword evidence="5" id="KW-1185">Reference proteome</keyword>
<gene>
    <name evidence="4" type="ORF">DN745_18155</name>
</gene>
<evidence type="ECO:0000256" key="1">
    <source>
        <dbReference type="ARBA" id="ARBA00009776"/>
    </source>
</evidence>
<dbReference type="InterPro" id="IPR027417">
    <property type="entry name" value="P-loop_NTPase"/>
</dbReference>
<evidence type="ECO:0000313" key="4">
    <source>
        <dbReference type="EMBL" id="AWV91145.1"/>
    </source>
</evidence>
<organism evidence="4 5">
    <name type="scientific">Bradymonas sediminis</name>
    <dbReference type="NCBI Taxonomy" id="1548548"/>
    <lineage>
        <taxon>Bacteria</taxon>
        <taxon>Deltaproteobacteria</taxon>
        <taxon>Bradymonadales</taxon>
        <taxon>Bradymonadaceae</taxon>
        <taxon>Bradymonas</taxon>
    </lineage>
</organism>
<accession>A0A2Z4FQV4</accession>
<dbReference type="GO" id="GO:0005737">
    <property type="term" value="C:cytoplasm"/>
    <property type="evidence" value="ECO:0007669"/>
    <property type="project" value="TreeGrafter"/>
</dbReference>
<keyword evidence="3" id="KW-0067">ATP-binding</keyword>
<reference evidence="4 5" key="1">
    <citation type="submission" date="2018-06" db="EMBL/GenBank/DDBJ databases">
        <title>Lujinxingia sediminis gen. nov. sp. nov., a new facultative anaerobic member of the class Deltaproteobacteria, and proposal of Lujinxingaceae fam. nov.</title>
        <authorList>
            <person name="Guo L.-Y."/>
            <person name="Li C.-M."/>
            <person name="Wang S."/>
            <person name="Du Z.-J."/>
        </authorList>
    </citation>
    <scope>NUCLEOTIDE SEQUENCE [LARGE SCALE GENOMIC DNA]</scope>
    <source>
        <strain evidence="4 5">FA350</strain>
    </source>
</reference>
<dbReference type="GO" id="GO:0006235">
    <property type="term" value="P:dTTP biosynthetic process"/>
    <property type="evidence" value="ECO:0007669"/>
    <property type="project" value="TreeGrafter"/>
</dbReference>
<evidence type="ECO:0000256" key="3">
    <source>
        <dbReference type="ARBA" id="ARBA00022840"/>
    </source>
</evidence>
<evidence type="ECO:0000256" key="2">
    <source>
        <dbReference type="ARBA" id="ARBA00022741"/>
    </source>
</evidence>
<protein>
    <submittedName>
        <fullName evidence="4">Uncharacterized protein</fullName>
    </submittedName>
</protein>
<dbReference type="Pfam" id="PF02223">
    <property type="entry name" value="Thymidylate_kin"/>
    <property type="match status" value="1"/>
</dbReference>
<dbReference type="Gene3D" id="3.40.50.300">
    <property type="entry name" value="P-loop containing nucleotide triphosphate hydrolases"/>
    <property type="match status" value="1"/>
</dbReference>
<proteinExistence type="inferred from homology"/>